<evidence type="ECO:0000256" key="2">
    <source>
        <dbReference type="SAM" id="Phobius"/>
    </source>
</evidence>
<feature type="transmembrane region" description="Helical" evidence="2">
    <location>
        <begin position="40"/>
        <end position="59"/>
    </location>
</feature>
<comment type="caution">
    <text evidence="3">The sequence shown here is derived from an EMBL/GenBank/DDBJ whole genome shotgun (WGS) entry which is preliminary data.</text>
</comment>
<dbReference type="InterPro" id="IPR058278">
    <property type="entry name" value="DUF7972"/>
</dbReference>
<dbReference type="EMBL" id="JBHSQH010000001">
    <property type="protein sequence ID" value="MFC5972506.1"/>
    <property type="molecule type" value="Genomic_DNA"/>
</dbReference>
<gene>
    <name evidence="3" type="ORF">ACFPYI_14295</name>
</gene>
<feature type="transmembrane region" description="Helical" evidence="2">
    <location>
        <begin position="298"/>
        <end position="321"/>
    </location>
</feature>
<keyword evidence="2" id="KW-1133">Transmembrane helix</keyword>
<keyword evidence="2" id="KW-0472">Membrane</keyword>
<sequence length="350" mass="38611">MSGPGNSDVEAGEQPKDKMRQRTDTNTLVLRVLLETDRRLFALGLFVVVFVALVVVGVVHPTSAILLREGDTVETLFNALISATVTGVTVVLTLNQLVLSQELGAVGDQRERMEGAMEFREDVESVLDTPVSPADPSAFLRALVEVTAVRAEEVRDVLDTDNEDLREFVDDLVSSTTGNATQVSESLEGEKFGRYSVLSAALNFNYSWKLYAARRLRNQFADELNDEADEALEEFVETLMLFGPGREHFKTLYFQWELINLSRSIVVTAVPALVVAICTLVYYDPAVFGGVVFGVDQVVLLVGLTAAIAVAPFVVLLSYVLRIATVTKRTLSIGPFILRETDRDEDIDWQ</sequence>
<keyword evidence="2" id="KW-0812">Transmembrane</keyword>
<name>A0ABD5RPD2_9EURY</name>
<organism evidence="3 4">
    <name type="scientific">Halomarina salina</name>
    <dbReference type="NCBI Taxonomy" id="1872699"/>
    <lineage>
        <taxon>Archaea</taxon>
        <taxon>Methanobacteriati</taxon>
        <taxon>Methanobacteriota</taxon>
        <taxon>Stenosarchaea group</taxon>
        <taxon>Halobacteria</taxon>
        <taxon>Halobacteriales</taxon>
        <taxon>Natronomonadaceae</taxon>
        <taxon>Halomarina</taxon>
    </lineage>
</organism>
<dbReference type="RefSeq" id="WP_247415912.1">
    <property type="nucleotide sequence ID" value="NZ_JALLGW010000001.1"/>
</dbReference>
<protein>
    <submittedName>
        <fullName evidence="3">Uncharacterized protein</fullName>
    </submittedName>
</protein>
<evidence type="ECO:0000313" key="3">
    <source>
        <dbReference type="EMBL" id="MFC5972506.1"/>
    </source>
</evidence>
<dbReference type="AlphaFoldDB" id="A0ABD5RPD2"/>
<feature type="transmembrane region" description="Helical" evidence="2">
    <location>
        <begin position="79"/>
        <end position="99"/>
    </location>
</feature>
<accession>A0ABD5RPD2</accession>
<dbReference type="Proteomes" id="UP001596099">
    <property type="component" value="Unassembled WGS sequence"/>
</dbReference>
<dbReference type="Pfam" id="PF25927">
    <property type="entry name" value="DUF7972"/>
    <property type="match status" value="1"/>
</dbReference>
<keyword evidence="4" id="KW-1185">Reference proteome</keyword>
<proteinExistence type="predicted"/>
<evidence type="ECO:0000256" key="1">
    <source>
        <dbReference type="SAM" id="MobiDB-lite"/>
    </source>
</evidence>
<feature type="transmembrane region" description="Helical" evidence="2">
    <location>
        <begin position="265"/>
        <end position="283"/>
    </location>
</feature>
<reference evidence="3 4" key="1">
    <citation type="journal article" date="2019" name="Int. J. Syst. Evol. Microbiol.">
        <title>The Global Catalogue of Microorganisms (GCM) 10K type strain sequencing project: providing services to taxonomists for standard genome sequencing and annotation.</title>
        <authorList>
            <consortium name="The Broad Institute Genomics Platform"/>
            <consortium name="The Broad Institute Genome Sequencing Center for Infectious Disease"/>
            <person name="Wu L."/>
            <person name="Ma J."/>
        </authorList>
    </citation>
    <scope>NUCLEOTIDE SEQUENCE [LARGE SCALE GENOMIC DNA]</scope>
    <source>
        <strain evidence="3 4">CGMCC 1.12543</strain>
    </source>
</reference>
<evidence type="ECO:0000313" key="4">
    <source>
        <dbReference type="Proteomes" id="UP001596099"/>
    </source>
</evidence>
<feature type="region of interest" description="Disordered" evidence="1">
    <location>
        <begin position="1"/>
        <end position="21"/>
    </location>
</feature>